<dbReference type="Proteomes" id="UP001139308">
    <property type="component" value="Unassembled WGS sequence"/>
</dbReference>
<evidence type="ECO:0000313" key="2">
    <source>
        <dbReference type="Proteomes" id="UP001139308"/>
    </source>
</evidence>
<reference evidence="1" key="1">
    <citation type="submission" date="2022-01" db="EMBL/GenBank/DDBJ databases">
        <title>Genome sequence and assembly of Parabukholderia sp. RG36.</title>
        <authorList>
            <person name="Chhetri G."/>
        </authorList>
    </citation>
    <scope>NUCLEOTIDE SEQUENCE</scope>
    <source>
        <strain evidence="1">RG36</strain>
    </source>
</reference>
<sequence length="203" mass="21710">MGLFYAAVDGDPLTGHESSHVIARKGLRLPTVRGDDGKTRNLVYLGDSAWCGACQSYGVIVGGSGIREQRRMIDLAGGSGRRQAVGGDEIHCNCSTPPQIIPIYGKRWSIIDEVKRETVGAQKQTPPPAPTVEPKHERWFSIVDGATGEPLSGREFIANVGGARQVGSTDDNGFAHIATNGEVPVDIHVVFSSPRRKLIVLGV</sequence>
<name>A0A9X1RRG7_9BURK</name>
<accession>A0A9X1RRG7</accession>
<dbReference type="RefSeq" id="WP_238465781.1">
    <property type="nucleotide sequence ID" value="NZ_JAKLJA010000019.1"/>
</dbReference>
<evidence type="ECO:0008006" key="3">
    <source>
        <dbReference type="Google" id="ProtNLM"/>
    </source>
</evidence>
<organism evidence="1 2">
    <name type="scientific">Paraburkholderia tagetis</name>
    <dbReference type="NCBI Taxonomy" id="2913261"/>
    <lineage>
        <taxon>Bacteria</taxon>
        <taxon>Pseudomonadati</taxon>
        <taxon>Pseudomonadota</taxon>
        <taxon>Betaproteobacteria</taxon>
        <taxon>Burkholderiales</taxon>
        <taxon>Burkholderiaceae</taxon>
        <taxon>Paraburkholderia</taxon>
    </lineage>
</organism>
<dbReference type="EMBL" id="JAKLJA010000019">
    <property type="protein sequence ID" value="MCG5075945.1"/>
    <property type="molecule type" value="Genomic_DNA"/>
</dbReference>
<gene>
    <name evidence="1" type="ORF">L5014_21650</name>
</gene>
<dbReference type="AlphaFoldDB" id="A0A9X1RRG7"/>
<keyword evidence="2" id="KW-1185">Reference proteome</keyword>
<evidence type="ECO:0000313" key="1">
    <source>
        <dbReference type="EMBL" id="MCG5075945.1"/>
    </source>
</evidence>
<protein>
    <recommendedName>
        <fullName evidence="3">PAAR motif-containing protein</fullName>
    </recommendedName>
</protein>
<proteinExistence type="predicted"/>
<comment type="caution">
    <text evidence="1">The sequence shown here is derived from an EMBL/GenBank/DDBJ whole genome shotgun (WGS) entry which is preliminary data.</text>
</comment>